<organism evidence="2 3">
    <name type="scientific">Steinernema hermaphroditum</name>
    <dbReference type="NCBI Taxonomy" id="289476"/>
    <lineage>
        <taxon>Eukaryota</taxon>
        <taxon>Metazoa</taxon>
        <taxon>Ecdysozoa</taxon>
        <taxon>Nematoda</taxon>
        <taxon>Chromadorea</taxon>
        <taxon>Rhabditida</taxon>
        <taxon>Tylenchina</taxon>
        <taxon>Panagrolaimomorpha</taxon>
        <taxon>Strongyloidoidea</taxon>
        <taxon>Steinernematidae</taxon>
        <taxon>Steinernema</taxon>
    </lineage>
</organism>
<feature type="transmembrane region" description="Helical" evidence="1">
    <location>
        <begin position="199"/>
        <end position="217"/>
    </location>
</feature>
<dbReference type="InterPro" id="IPR019425">
    <property type="entry name" value="7TM_GPCR_serpentine_rcpt_Srt"/>
</dbReference>
<dbReference type="PANTHER" id="PTHR23021:SF26">
    <property type="entry name" value="SERPENTINE RECEPTOR, CLASS T"/>
    <property type="match status" value="1"/>
</dbReference>
<dbReference type="Pfam" id="PF10321">
    <property type="entry name" value="7TM_GPCR_Srt"/>
    <property type="match status" value="1"/>
</dbReference>
<feature type="transmembrane region" description="Helical" evidence="1">
    <location>
        <begin position="145"/>
        <end position="162"/>
    </location>
</feature>
<evidence type="ECO:0000313" key="3">
    <source>
        <dbReference type="Proteomes" id="UP001175271"/>
    </source>
</evidence>
<gene>
    <name evidence="2" type="ORF">QR680_008867</name>
</gene>
<reference evidence="2" key="1">
    <citation type="submission" date="2023-06" db="EMBL/GenBank/DDBJ databases">
        <title>Genomic analysis of the entomopathogenic nematode Steinernema hermaphroditum.</title>
        <authorList>
            <person name="Schwarz E.M."/>
            <person name="Heppert J.K."/>
            <person name="Baniya A."/>
            <person name="Schwartz H.T."/>
            <person name="Tan C.-H."/>
            <person name="Antoshechkin I."/>
            <person name="Sternberg P.W."/>
            <person name="Goodrich-Blair H."/>
            <person name="Dillman A.R."/>
        </authorList>
    </citation>
    <scope>NUCLEOTIDE SEQUENCE</scope>
    <source>
        <strain evidence="2">PS9179</strain>
        <tissue evidence="2">Whole animal</tissue>
    </source>
</reference>
<dbReference type="EMBL" id="JAUCMV010000001">
    <property type="protein sequence ID" value="KAK0424816.1"/>
    <property type="molecule type" value="Genomic_DNA"/>
</dbReference>
<dbReference type="SUPFAM" id="SSF81321">
    <property type="entry name" value="Family A G protein-coupled receptor-like"/>
    <property type="match status" value="1"/>
</dbReference>
<keyword evidence="1" id="KW-0812">Transmembrane</keyword>
<evidence type="ECO:0000313" key="2">
    <source>
        <dbReference type="EMBL" id="KAK0424816.1"/>
    </source>
</evidence>
<dbReference type="PANTHER" id="PTHR23021">
    <property type="entry name" value="SERPENTINE RECEPTOR, CLASS T"/>
    <property type="match status" value="1"/>
</dbReference>
<dbReference type="Proteomes" id="UP001175271">
    <property type="component" value="Unassembled WGS sequence"/>
</dbReference>
<comment type="caution">
    <text evidence="2">The sequence shown here is derived from an EMBL/GenBank/DDBJ whole genome shotgun (WGS) entry which is preliminary data.</text>
</comment>
<feature type="transmembrane region" description="Helical" evidence="1">
    <location>
        <begin position="31"/>
        <end position="53"/>
    </location>
</feature>
<feature type="transmembrane region" description="Helical" evidence="1">
    <location>
        <begin position="238"/>
        <end position="260"/>
    </location>
</feature>
<protein>
    <recommendedName>
        <fullName evidence="4">G-protein coupled receptors family 1 profile domain-containing protein</fullName>
    </recommendedName>
</protein>
<accession>A0AA39M7U3</accession>
<keyword evidence="1" id="KW-0472">Membrane</keyword>
<keyword evidence="1" id="KW-1133">Transmembrane helix</keyword>
<sequence>MIIPFCNGSVLVLQDYSNRVNYYPHQTTVSAGIYFLLFWVALVPQSFLLITCVKRHLIHFSCFKLMLIICVLDICNLVNCALTRSVLSLFDVHHCNSGMWVAYYGHMVLFFWWAYCAANVILAINRLIEFLSKSWSNFFFQGYRTWLWVNLILLYPTALEALCPERFYFFDPFEGHWHFQFLDEEGRESLNYVLLYNNVTKICIILISYSTLMLLLRKELRLTGARHNDLQVKLSIQACILAAACVLGGMTPIVMAYYPVRNFPFNSFLSNIMWISQHAASGFVYALINSQVKMTIRECREKVSVKKKVSTVAVTVIPN</sequence>
<feature type="transmembrane region" description="Helical" evidence="1">
    <location>
        <begin position="65"/>
        <end position="90"/>
    </location>
</feature>
<name>A0AA39M7U3_9BILA</name>
<evidence type="ECO:0000256" key="1">
    <source>
        <dbReference type="SAM" id="Phobius"/>
    </source>
</evidence>
<feature type="transmembrane region" description="Helical" evidence="1">
    <location>
        <begin position="272"/>
        <end position="288"/>
    </location>
</feature>
<proteinExistence type="predicted"/>
<dbReference type="AlphaFoldDB" id="A0AA39M7U3"/>
<evidence type="ECO:0008006" key="4">
    <source>
        <dbReference type="Google" id="ProtNLM"/>
    </source>
</evidence>
<keyword evidence="3" id="KW-1185">Reference proteome</keyword>
<feature type="transmembrane region" description="Helical" evidence="1">
    <location>
        <begin position="102"/>
        <end position="124"/>
    </location>
</feature>